<evidence type="ECO:0000259" key="1">
    <source>
        <dbReference type="Pfam" id="PF04967"/>
    </source>
</evidence>
<protein>
    <submittedName>
        <fullName evidence="2">Helix-turn-helix domain-containing protein</fullName>
    </submittedName>
</protein>
<feature type="domain" description="HTH bat-type" evidence="1">
    <location>
        <begin position="134"/>
        <end position="175"/>
    </location>
</feature>
<evidence type="ECO:0000313" key="2">
    <source>
        <dbReference type="EMBL" id="MCL7344957.1"/>
    </source>
</evidence>
<comment type="caution">
    <text evidence="2">The sequence shown here is derived from an EMBL/GenBank/DDBJ whole genome shotgun (WGS) entry which is preliminary data.</text>
</comment>
<sequence length="176" mass="20277">MVLYVTLRSPQEDWTRGIDWTKNSLIVLDVKESNGLARLLAEFKGDEGALQRLNGKFTKVSRFKYLGTIELDAPVETILSGYIILNGVVWPEEVRWTVILSDYAELKRLLREFVDRKIEVKITRVVKAKSQDVLTARQEQILKIAFEAGFFDYPRKIKIQELAEKLNMSVSNLSEI</sequence>
<dbReference type="EMBL" id="JZWS02000088">
    <property type="protein sequence ID" value="MCL7344957.1"/>
    <property type="molecule type" value="Genomic_DNA"/>
</dbReference>
<organism evidence="2">
    <name type="scientific">Candidatus Aramenus sulfurataquae</name>
    <dbReference type="NCBI Taxonomy" id="1326980"/>
    <lineage>
        <taxon>Archaea</taxon>
        <taxon>Thermoproteota</taxon>
        <taxon>Thermoprotei</taxon>
        <taxon>Sulfolobales</taxon>
        <taxon>Sulfolobaceae</taxon>
        <taxon>Candidatus Aramenus</taxon>
    </lineage>
</organism>
<dbReference type="PANTHER" id="PTHR34236">
    <property type="entry name" value="DIMETHYL SULFOXIDE REDUCTASE TRANSCRIPTIONAL ACTIVATOR"/>
    <property type="match status" value="1"/>
</dbReference>
<dbReference type="AlphaFoldDB" id="A0AAE3FMH1"/>
<feature type="non-terminal residue" evidence="2">
    <location>
        <position position="176"/>
    </location>
</feature>
<accession>A0AAE3FMH1</accession>
<proteinExistence type="predicted"/>
<dbReference type="InterPro" id="IPR007050">
    <property type="entry name" value="HTH_bacterioopsin"/>
</dbReference>
<dbReference type="PANTHER" id="PTHR34236:SF1">
    <property type="entry name" value="DIMETHYL SULFOXIDE REDUCTASE TRANSCRIPTIONAL ACTIVATOR"/>
    <property type="match status" value="1"/>
</dbReference>
<dbReference type="Pfam" id="PF04967">
    <property type="entry name" value="HTH_10"/>
    <property type="match status" value="1"/>
</dbReference>
<reference evidence="2" key="1">
    <citation type="submission" date="2022-05" db="EMBL/GenBank/DDBJ databases">
        <title>Metagenome Sequencing of an Archaeal-Dominated Microbial Community from a Hot Spring at the Los Azufres Geothermal Field, Mexico.</title>
        <authorList>
            <person name="Marin-Paredes R."/>
            <person name="Martinez-Romero E."/>
            <person name="Servin-Garciduenas L.E."/>
        </authorList>
    </citation>
    <scope>NUCLEOTIDE SEQUENCE</scope>
    <source>
        <strain evidence="2">AZ1-454</strain>
    </source>
</reference>
<gene>
    <name evidence="2" type="ORF">TQ35_010360</name>
</gene>
<name>A0AAE3FMH1_9CREN</name>